<evidence type="ECO:0000256" key="2">
    <source>
        <dbReference type="ARBA" id="ARBA00010961"/>
    </source>
</evidence>
<evidence type="ECO:0000313" key="8">
    <source>
        <dbReference type="Proteomes" id="UP000464178"/>
    </source>
</evidence>
<comment type="similarity">
    <text evidence="2 6">Belongs to the transposase mutator family.</text>
</comment>
<dbReference type="Proteomes" id="UP000464178">
    <property type="component" value="Chromosome"/>
</dbReference>
<dbReference type="Pfam" id="PF00872">
    <property type="entry name" value="Transposase_mut"/>
    <property type="match status" value="1"/>
</dbReference>
<keyword evidence="6" id="KW-0814">Transposable element</keyword>
<dbReference type="EMBL" id="LR593886">
    <property type="protein sequence ID" value="VTR95156.1"/>
    <property type="molecule type" value="Genomic_DNA"/>
</dbReference>
<keyword evidence="8" id="KW-1185">Reference proteome</keyword>
<sequence>MRSGTGSTQRSGASGAKWSDIVTRFEFPGAIRKAIYTTNAIESVNRVIRTFTRNRKPYPNAGRARKLVYLAIHEASKTWTVPTVGRKAALNHFAIVFEGRLPPPHAT</sequence>
<dbReference type="GO" id="GO:0004803">
    <property type="term" value="F:transposase activity"/>
    <property type="evidence" value="ECO:0007669"/>
    <property type="project" value="UniProtKB-UniRule"/>
</dbReference>
<reference evidence="7 8" key="1">
    <citation type="submission" date="2019-05" db="EMBL/GenBank/DDBJ databases">
        <authorList>
            <consortium name="Science for Life Laboratories"/>
        </authorList>
    </citation>
    <scope>NUCLEOTIDE SEQUENCE [LARGE SCALE GENOMIC DNA]</scope>
    <source>
        <strain evidence="7">Soil9</strain>
    </source>
</reference>
<evidence type="ECO:0000256" key="3">
    <source>
        <dbReference type="ARBA" id="ARBA00022578"/>
    </source>
</evidence>
<keyword evidence="5 6" id="KW-0233">DNA recombination</keyword>
<proteinExistence type="inferred from homology"/>
<dbReference type="KEGG" id="gms:SOIL9_25580"/>
<dbReference type="AlphaFoldDB" id="A0A6P2D3U1"/>
<dbReference type="GO" id="GO:0003677">
    <property type="term" value="F:DNA binding"/>
    <property type="evidence" value="ECO:0007669"/>
    <property type="project" value="UniProtKB-UniRule"/>
</dbReference>
<evidence type="ECO:0000256" key="6">
    <source>
        <dbReference type="RuleBase" id="RU365089"/>
    </source>
</evidence>
<dbReference type="PANTHER" id="PTHR33217:SF5">
    <property type="entry name" value="MUTATOR FAMILY TRANSPOSASE"/>
    <property type="match status" value="1"/>
</dbReference>
<protein>
    <recommendedName>
        <fullName evidence="6">Mutator family transposase</fullName>
    </recommendedName>
</protein>
<comment type="function">
    <text evidence="1 6">Required for the transposition of the insertion element.</text>
</comment>
<evidence type="ECO:0000256" key="5">
    <source>
        <dbReference type="ARBA" id="ARBA00023172"/>
    </source>
</evidence>
<keyword evidence="3 6" id="KW-0815">Transposition</keyword>
<name>A0A6P2D3U1_9BACT</name>
<evidence type="ECO:0000256" key="1">
    <source>
        <dbReference type="ARBA" id="ARBA00002190"/>
    </source>
</evidence>
<organism evidence="7 8">
    <name type="scientific">Gemmata massiliana</name>
    <dbReference type="NCBI Taxonomy" id="1210884"/>
    <lineage>
        <taxon>Bacteria</taxon>
        <taxon>Pseudomonadati</taxon>
        <taxon>Planctomycetota</taxon>
        <taxon>Planctomycetia</taxon>
        <taxon>Gemmatales</taxon>
        <taxon>Gemmataceae</taxon>
        <taxon>Gemmata</taxon>
    </lineage>
</organism>
<gene>
    <name evidence="7" type="ORF">SOIL9_25580</name>
</gene>
<evidence type="ECO:0000256" key="4">
    <source>
        <dbReference type="ARBA" id="ARBA00023125"/>
    </source>
</evidence>
<dbReference type="InterPro" id="IPR001207">
    <property type="entry name" value="Transposase_mutator"/>
</dbReference>
<accession>A0A6P2D3U1</accession>
<dbReference type="GO" id="GO:0006313">
    <property type="term" value="P:DNA transposition"/>
    <property type="evidence" value="ECO:0007669"/>
    <property type="project" value="UniProtKB-UniRule"/>
</dbReference>
<keyword evidence="4 6" id="KW-0238">DNA-binding</keyword>
<dbReference type="PANTHER" id="PTHR33217">
    <property type="entry name" value="TRANSPOSASE FOR INSERTION SEQUENCE ELEMENT IS1081"/>
    <property type="match status" value="1"/>
</dbReference>
<evidence type="ECO:0000313" key="7">
    <source>
        <dbReference type="EMBL" id="VTR95156.1"/>
    </source>
</evidence>